<proteinExistence type="predicted"/>
<reference evidence="2" key="1">
    <citation type="submission" date="2025-08" db="UniProtKB">
        <authorList>
            <consortium name="Ensembl"/>
        </authorList>
    </citation>
    <scope>IDENTIFICATION</scope>
</reference>
<organism evidence="2 3">
    <name type="scientific">Chelydra serpentina</name>
    <name type="common">Snapping turtle</name>
    <name type="synonym">Testudo serpentina</name>
    <dbReference type="NCBI Taxonomy" id="8475"/>
    <lineage>
        <taxon>Eukaryota</taxon>
        <taxon>Metazoa</taxon>
        <taxon>Chordata</taxon>
        <taxon>Craniata</taxon>
        <taxon>Vertebrata</taxon>
        <taxon>Euteleostomi</taxon>
        <taxon>Archelosauria</taxon>
        <taxon>Testudinata</taxon>
        <taxon>Testudines</taxon>
        <taxon>Cryptodira</taxon>
        <taxon>Durocryptodira</taxon>
        <taxon>Americhelydia</taxon>
        <taxon>Chelydroidea</taxon>
        <taxon>Chelydridae</taxon>
        <taxon>Chelydra</taxon>
    </lineage>
</organism>
<feature type="signal peptide" evidence="1">
    <location>
        <begin position="1"/>
        <end position="17"/>
    </location>
</feature>
<dbReference type="GO" id="GO:0007265">
    <property type="term" value="P:Ras protein signal transduction"/>
    <property type="evidence" value="ECO:0007669"/>
    <property type="project" value="TreeGrafter"/>
</dbReference>
<name>A0A8C3XXA3_CHESE</name>
<evidence type="ECO:0000313" key="2">
    <source>
        <dbReference type="Ensembl" id="ENSCSRP00000029428.1"/>
    </source>
</evidence>
<accession>A0A8C3XXA3</accession>
<reference evidence="2" key="2">
    <citation type="submission" date="2025-09" db="UniProtKB">
        <authorList>
            <consortium name="Ensembl"/>
        </authorList>
    </citation>
    <scope>IDENTIFICATION</scope>
</reference>
<sequence>GTVPLCWALVRLQLACSVQLGATCDARDDGSGPEKASLRKCERRVIRLADCVSVGPADAHGCPKDTAAFQLNTMEKSYMLAAERRDEWIAQLCQLPAPGSTRDPP</sequence>
<protein>
    <submittedName>
        <fullName evidence="2">Uncharacterized protein</fullName>
    </submittedName>
</protein>
<dbReference type="Ensembl" id="ENSCSRT00000030600.1">
    <property type="protein sequence ID" value="ENSCSRP00000029428.1"/>
    <property type="gene ID" value="ENSCSRG00000021530.1"/>
</dbReference>
<evidence type="ECO:0000256" key="1">
    <source>
        <dbReference type="SAM" id="SignalP"/>
    </source>
</evidence>
<dbReference type="InterPro" id="IPR050996">
    <property type="entry name" value="Docking_Protein_DOK"/>
</dbReference>
<evidence type="ECO:0000313" key="3">
    <source>
        <dbReference type="Proteomes" id="UP000694403"/>
    </source>
</evidence>
<dbReference type="PANTHER" id="PTHR21258">
    <property type="entry name" value="DOCKING PROTEIN RELATED"/>
    <property type="match status" value="1"/>
</dbReference>
<dbReference type="GO" id="GO:0043410">
    <property type="term" value="P:positive regulation of MAPK cascade"/>
    <property type="evidence" value="ECO:0007669"/>
    <property type="project" value="TreeGrafter"/>
</dbReference>
<dbReference type="GO" id="GO:0005737">
    <property type="term" value="C:cytoplasm"/>
    <property type="evidence" value="ECO:0007669"/>
    <property type="project" value="TreeGrafter"/>
</dbReference>
<feature type="chain" id="PRO_5034254308" evidence="1">
    <location>
        <begin position="18"/>
        <end position="105"/>
    </location>
</feature>
<dbReference type="PANTHER" id="PTHR21258:SF42">
    <property type="entry name" value="DOCKING PROTEIN 3"/>
    <property type="match status" value="1"/>
</dbReference>
<dbReference type="Proteomes" id="UP000694403">
    <property type="component" value="Unplaced"/>
</dbReference>
<dbReference type="Gene3D" id="2.30.29.30">
    <property type="entry name" value="Pleckstrin-homology domain (PH domain)/Phosphotyrosine-binding domain (PTB)"/>
    <property type="match status" value="1"/>
</dbReference>
<dbReference type="GO" id="GO:0007169">
    <property type="term" value="P:cell surface receptor protein tyrosine kinase signaling pathway"/>
    <property type="evidence" value="ECO:0007669"/>
    <property type="project" value="TreeGrafter"/>
</dbReference>
<dbReference type="AlphaFoldDB" id="A0A8C3XXA3"/>
<keyword evidence="3" id="KW-1185">Reference proteome</keyword>
<keyword evidence="1" id="KW-0732">Signal</keyword>
<dbReference type="InterPro" id="IPR011993">
    <property type="entry name" value="PH-like_dom_sf"/>
</dbReference>